<keyword evidence="8" id="KW-1185">Reference proteome</keyword>
<evidence type="ECO:0000313" key="7">
    <source>
        <dbReference type="EMBL" id="BAM05824.1"/>
    </source>
</evidence>
<reference evidence="7 8" key="1">
    <citation type="journal article" date="2012" name="J. Bacteriol.">
        <title>Complete Genome Sequence of Leptospirillum ferrooxidans Strain C2-3, Isolated from a Fresh Volcanic Ash Deposit on the Island of Miyake, Japan.</title>
        <authorList>
            <person name="Fujimura R."/>
            <person name="Sato Y."/>
            <person name="Nishizawa T."/>
            <person name="Oshima K."/>
            <person name="Kim S.-W."/>
            <person name="Hattori M."/>
            <person name="Kamijo T."/>
            <person name="Ohta H."/>
        </authorList>
    </citation>
    <scope>NUCLEOTIDE SEQUENCE [LARGE SCALE GENOMIC DNA]</scope>
    <source>
        <strain evidence="7 8">C2-3</strain>
    </source>
</reference>
<dbReference type="GO" id="GO:0006310">
    <property type="term" value="P:DNA recombination"/>
    <property type="evidence" value="ECO:0007669"/>
    <property type="project" value="UniProtKB-KW"/>
</dbReference>
<evidence type="ECO:0000256" key="6">
    <source>
        <dbReference type="SAM" id="Phobius"/>
    </source>
</evidence>
<feature type="coiled-coil region" evidence="5">
    <location>
        <begin position="42"/>
        <end position="83"/>
    </location>
</feature>
<dbReference type="RefSeq" id="WP_014448319.1">
    <property type="nucleotide sequence ID" value="NC_017094.1"/>
</dbReference>
<evidence type="ECO:0000256" key="1">
    <source>
        <dbReference type="ARBA" id="ARBA00003416"/>
    </source>
</evidence>
<dbReference type="PANTHER" id="PTHR30563">
    <property type="entry name" value="DNA RECOMBINATION PROTEIN RMUC"/>
    <property type="match status" value="1"/>
</dbReference>
<proteinExistence type="inferred from homology"/>
<dbReference type="eggNOG" id="COG1322">
    <property type="taxonomic scope" value="Bacteria"/>
</dbReference>
<sequence length="456" mass="51669">MIPSSGFWFSSGLIFGAVAVFIFLGVRERSLAGEKLALSLKVEEEKRKVSEADGRLETIKQELQIIRDERDDLSRMNAGLETKIVLERSHLEEKISLLEHAKESMGMNFQNLANQILEEKTARFTEMNQSQLSLLLTPLGEKLKEFGERVQQSSEKESEQRMLLKLEISKLMDLNSMMTRETSSLTQALKGDSRSQGAWGEMILERTLEMSGLRENREFRVQASFTDEEGARLRPDIIIDLPEGRHLVVDSKVSLTAYERSLSEANPEEKERQTLQHVQSVKAHLNDLSRKDYRNIHALESLDFVLMFIPIESAYALAVETDPDLVGEALAKNVLIVYPGTLLMALRTIAHVWRYEHQNRNAMEIARQAGALYDKFVGFVTDLKDVGDKLDKAKKSYETAYGKLSAGKGNLVRSSERLREMGVKTGKVLPEQLVDEGFRQGEDRTVRSEDASPEFL</sequence>
<keyword evidence="6" id="KW-0812">Transmembrane</keyword>
<dbReference type="PANTHER" id="PTHR30563:SF0">
    <property type="entry name" value="DNA RECOMBINATION PROTEIN RMUC"/>
    <property type="match status" value="1"/>
</dbReference>
<evidence type="ECO:0000256" key="4">
    <source>
        <dbReference type="ARBA" id="ARBA00023172"/>
    </source>
</evidence>
<dbReference type="STRING" id="1162668.LFE_0095"/>
<dbReference type="EMBL" id="AP012342">
    <property type="protein sequence ID" value="BAM05824.1"/>
    <property type="molecule type" value="Genomic_DNA"/>
</dbReference>
<organism evidence="7 8">
    <name type="scientific">Leptospirillum ferrooxidans (strain C2-3)</name>
    <dbReference type="NCBI Taxonomy" id="1162668"/>
    <lineage>
        <taxon>Bacteria</taxon>
        <taxon>Pseudomonadati</taxon>
        <taxon>Nitrospirota</taxon>
        <taxon>Nitrospiria</taxon>
        <taxon>Nitrospirales</taxon>
        <taxon>Nitrospiraceae</taxon>
        <taxon>Leptospirillum</taxon>
    </lineage>
</organism>
<comment type="function">
    <text evidence="1">Involved in DNA recombination.</text>
</comment>
<evidence type="ECO:0000313" key="8">
    <source>
        <dbReference type="Proteomes" id="UP000007382"/>
    </source>
</evidence>
<keyword evidence="6" id="KW-0472">Membrane</keyword>
<evidence type="ECO:0000256" key="3">
    <source>
        <dbReference type="ARBA" id="ARBA00023054"/>
    </source>
</evidence>
<feature type="transmembrane region" description="Helical" evidence="6">
    <location>
        <begin position="6"/>
        <end position="26"/>
    </location>
</feature>
<evidence type="ECO:0008006" key="9">
    <source>
        <dbReference type="Google" id="ProtNLM"/>
    </source>
</evidence>
<dbReference type="KEGG" id="lfc:LFE_0095"/>
<evidence type="ECO:0000256" key="5">
    <source>
        <dbReference type="SAM" id="Coils"/>
    </source>
</evidence>
<reference evidence="8" key="2">
    <citation type="submission" date="2012-03" db="EMBL/GenBank/DDBJ databases">
        <title>The complete genome sequence of the pioneer microbe on fresh volcanic deposit, Leptospirillum ferrooxidans strain C2-3.</title>
        <authorList>
            <person name="Fujimura R."/>
            <person name="Sato Y."/>
            <person name="Nishizawa T."/>
            <person name="Nanba K."/>
            <person name="Oshima K."/>
            <person name="Hattori M."/>
            <person name="Kamijo T."/>
            <person name="Ohta H."/>
        </authorList>
    </citation>
    <scope>NUCLEOTIDE SEQUENCE [LARGE SCALE GENOMIC DNA]</scope>
    <source>
        <strain evidence="8">C2-3</strain>
    </source>
</reference>
<evidence type="ECO:0000256" key="2">
    <source>
        <dbReference type="ARBA" id="ARBA00009840"/>
    </source>
</evidence>
<protein>
    <recommendedName>
        <fullName evidence="9">DNA recombination protein RmuC</fullName>
    </recommendedName>
</protein>
<dbReference type="InterPro" id="IPR003798">
    <property type="entry name" value="DNA_recombination_RmuC"/>
</dbReference>
<keyword evidence="3 5" id="KW-0175">Coiled coil</keyword>
<dbReference type="HOGENOM" id="CLU_024057_0_1_0"/>
<accession>I0IKM5</accession>
<dbReference type="Pfam" id="PF02646">
    <property type="entry name" value="RmuC"/>
    <property type="match status" value="1"/>
</dbReference>
<gene>
    <name evidence="7" type="ordered locus">LFE_0095</name>
</gene>
<dbReference type="Proteomes" id="UP000007382">
    <property type="component" value="Chromosome"/>
</dbReference>
<keyword evidence="6" id="KW-1133">Transmembrane helix</keyword>
<comment type="similarity">
    <text evidence="2">Belongs to the RmuC family.</text>
</comment>
<dbReference type="AlphaFoldDB" id="I0IKM5"/>
<dbReference type="OrthoDB" id="9765111at2"/>
<keyword evidence="4" id="KW-0233">DNA recombination</keyword>
<name>I0IKM5_LEPFC</name>
<dbReference type="PATRIC" id="fig|1162668.3.peg.112"/>